<name>A0AB37ZD32_9PSED</name>
<feature type="compositionally biased region" description="Low complexity" evidence="1">
    <location>
        <begin position="31"/>
        <end position="46"/>
    </location>
</feature>
<feature type="signal peptide" evidence="2">
    <location>
        <begin position="1"/>
        <end position="26"/>
    </location>
</feature>
<dbReference type="Pfam" id="PF12048">
    <property type="entry name" value="DUF3530"/>
    <property type="match status" value="1"/>
</dbReference>
<dbReference type="SUPFAM" id="SSF53474">
    <property type="entry name" value="alpha/beta-Hydrolases"/>
    <property type="match status" value="1"/>
</dbReference>
<accession>A0AB37ZD32</accession>
<dbReference type="Proteomes" id="UP000242418">
    <property type="component" value="Unassembled WGS sequence"/>
</dbReference>
<evidence type="ECO:0000313" key="4">
    <source>
        <dbReference type="Proteomes" id="UP000242418"/>
    </source>
</evidence>
<dbReference type="InterPro" id="IPR022529">
    <property type="entry name" value="DUF3530"/>
</dbReference>
<dbReference type="Gene3D" id="3.40.50.1820">
    <property type="entry name" value="alpha/beta hydrolase"/>
    <property type="match status" value="1"/>
</dbReference>
<protein>
    <recommendedName>
        <fullName evidence="5">DUF3530 domain-containing protein</fullName>
    </recommendedName>
</protein>
<evidence type="ECO:0000256" key="2">
    <source>
        <dbReference type="SAM" id="SignalP"/>
    </source>
</evidence>
<evidence type="ECO:0000313" key="3">
    <source>
        <dbReference type="EMBL" id="SCW87957.1"/>
    </source>
</evidence>
<feature type="region of interest" description="Disordered" evidence="1">
    <location>
        <begin position="28"/>
        <end position="57"/>
    </location>
</feature>
<dbReference type="RefSeq" id="WP_090256079.1">
    <property type="nucleotide sequence ID" value="NZ_FMTL01000007.1"/>
</dbReference>
<comment type="caution">
    <text evidence="3">The sequence shown here is derived from an EMBL/GenBank/DDBJ whole genome shotgun (WGS) entry which is preliminary data.</text>
</comment>
<evidence type="ECO:0000256" key="1">
    <source>
        <dbReference type="SAM" id="MobiDB-lite"/>
    </source>
</evidence>
<organism evidence="3 4">
    <name type="scientific">Pseudomonas peli</name>
    <dbReference type="NCBI Taxonomy" id="592361"/>
    <lineage>
        <taxon>Bacteria</taxon>
        <taxon>Pseudomonadati</taxon>
        <taxon>Pseudomonadota</taxon>
        <taxon>Gammaproteobacteria</taxon>
        <taxon>Pseudomonadales</taxon>
        <taxon>Pseudomonadaceae</taxon>
        <taxon>Pseudomonas</taxon>
    </lineage>
</organism>
<dbReference type="AlphaFoldDB" id="A0AB37ZD32"/>
<feature type="compositionally biased region" description="Low complexity" evidence="1">
    <location>
        <begin position="143"/>
        <end position="175"/>
    </location>
</feature>
<reference evidence="3 4" key="1">
    <citation type="submission" date="2016-10" db="EMBL/GenBank/DDBJ databases">
        <authorList>
            <person name="Varghese N."/>
            <person name="Submissions S."/>
        </authorList>
    </citation>
    <scope>NUCLEOTIDE SEQUENCE [LARGE SCALE GENOMIC DNA]</scope>
    <source>
        <strain evidence="3 4">DSM 17833</strain>
    </source>
</reference>
<keyword evidence="2" id="KW-0732">Signal</keyword>
<sequence>MRRVSPTWPTLFSLLLALLLVHPLQAEESDSATPEASPETPAETPRAPLPERSEVDATALEQRVEQKEQQQLKAGEEPFLALWLPANVAEPSGAVIIVPGDDESADWPQGVGPLRSKLPNGGWHSLSLTLPDPNSDAPPVRIAEPAPTEEPAADAAPTPAENAAENSPAADEAAAQTTDSPLDSAETAETKLKAIEEQRKAHAERVLARIEAAIGFAEQQQAKRVVLLGHGSGAYWAARYLAERKPDQIKNLLLVAAQLPAGYTPPLDELIPQLQLATGDFYYKDLATDRQAALKRSQASKRQKHPSYIQIAMKALPGNREAEQEQLYRRIRGWLTLKLEAK</sequence>
<dbReference type="EMBL" id="FMTL01000007">
    <property type="protein sequence ID" value="SCW87957.1"/>
    <property type="molecule type" value="Genomic_DNA"/>
</dbReference>
<feature type="chain" id="PRO_5044279854" description="DUF3530 domain-containing protein" evidence="2">
    <location>
        <begin position="27"/>
        <end position="342"/>
    </location>
</feature>
<gene>
    <name evidence="3" type="ORF">SAMN05216370_4270</name>
</gene>
<evidence type="ECO:0008006" key="5">
    <source>
        <dbReference type="Google" id="ProtNLM"/>
    </source>
</evidence>
<dbReference type="InterPro" id="IPR029058">
    <property type="entry name" value="AB_hydrolase_fold"/>
</dbReference>
<proteinExistence type="predicted"/>
<keyword evidence="4" id="KW-1185">Reference proteome</keyword>
<feature type="region of interest" description="Disordered" evidence="1">
    <location>
        <begin position="125"/>
        <end position="188"/>
    </location>
</feature>